<dbReference type="Proteomes" id="UP000316008">
    <property type="component" value="Unassembled WGS sequence"/>
</dbReference>
<sequence>MFIRKRERKDNFYQELQEKTLERLQELSGDVWTDFNIHDPGVTISDNMNYALFELQYKLELPFRSFLGPNTDDYASKGILPADFIFSPSIVTTEDYEKLFLDGVLLTTDVPENNKLVSKEVHVLESCLVEFSDGFYTVNASVSLSKTAITNAEEIKEEIFKLYHANRNLCEDLRWEDIHVLTKAMGKRKKETEEKSIQIETTYGMDTSEKPIKIHDYHSFQLDFPDAYGIGHRGLPLEANKRNIAHVRQLKGYLLMMDFLMADATEQIQNTPQLISFTEAPPSGTVSLISIPDVEMVVDSVKFKKGNQLQTAASIQKKKSGFMDILDTLYGEDTAQLFQDFQPSKSRLNYRASLTQELPELNRNRFRSFNKLKPTESNIVFKELFSLLHGSKIESEIPVRDLLKKHELDLLPDSIFFDQYEVYLNIAPISGVFYDPIFNETPQHIPAHEMDWKEEYFASLQTEISLIRRNALFESFLEVGAHAANYRMIQLSENNRWILVFRYPGKEEWMILGTYKTRDHLIRSANRFWAFVRFLNPERHLFYLVEHRLLQFAYPRKHREEGNTLSIIASNRFENKEMYDHLEQLLRERLPAHLSIQLYRVQPDHIYDFEQIYYKWREALANRDTKKLIHFSESINAFFRVSKDFLTDIQ</sequence>
<dbReference type="RefSeq" id="WP_144333038.1">
    <property type="nucleotide sequence ID" value="NZ_VLPL01000004.1"/>
</dbReference>
<organism evidence="1 2">
    <name type="scientific">Fluviicola chungangensis</name>
    <dbReference type="NCBI Taxonomy" id="2597671"/>
    <lineage>
        <taxon>Bacteria</taxon>
        <taxon>Pseudomonadati</taxon>
        <taxon>Bacteroidota</taxon>
        <taxon>Flavobacteriia</taxon>
        <taxon>Flavobacteriales</taxon>
        <taxon>Crocinitomicaceae</taxon>
        <taxon>Fluviicola</taxon>
    </lineage>
</organism>
<dbReference type="AlphaFoldDB" id="A0A556MYC9"/>
<protein>
    <submittedName>
        <fullName evidence="1">Uncharacterized protein</fullName>
    </submittedName>
</protein>
<dbReference type="OrthoDB" id="8263000at2"/>
<accession>A0A556MYC9</accession>
<proteinExistence type="predicted"/>
<comment type="caution">
    <text evidence="1">The sequence shown here is derived from an EMBL/GenBank/DDBJ whole genome shotgun (WGS) entry which is preliminary data.</text>
</comment>
<gene>
    <name evidence="1" type="ORF">FO442_10020</name>
</gene>
<evidence type="ECO:0000313" key="1">
    <source>
        <dbReference type="EMBL" id="TSJ44924.1"/>
    </source>
</evidence>
<reference evidence="1 2" key="1">
    <citation type="submission" date="2019-07" db="EMBL/GenBank/DDBJ databases">
        <authorList>
            <person name="Huq M.A."/>
        </authorList>
    </citation>
    <scope>NUCLEOTIDE SEQUENCE [LARGE SCALE GENOMIC DNA]</scope>
    <source>
        <strain evidence="1 2">MAH-3</strain>
    </source>
</reference>
<dbReference type="EMBL" id="VLPL01000004">
    <property type="protein sequence ID" value="TSJ44924.1"/>
    <property type="molecule type" value="Genomic_DNA"/>
</dbReference>
<evidence type="ECO:0000313" key="2">
    <source>
        <dbReference type="Proteomes" id="UP000316008"/>
    </source>
</evidence>
<name>A0A556MYC9_9FLAO</name>
<keyword evidence="2" id="KW-1185">Reference proteome</keyword>